<dbReference type="Pfam" id="PF04981">
    <property type="entry name" value="NMD3"/>
    <property type="match status" value="1"/>
</dbReference>
<dbReference type="GO" id="GO:0043023">
    <property type="term" value="F:ribosomal large subunit binding"/>
    <property type="evidence" value="ECO:0007669"/>
    <property type="project" value="InterPro"/>
</dbReference>
<proteinExistence type="inferred from homology"/>
<keyword evidence="1" id="KW-0539">Nucleus</keyword>
<accession>A0A5J4V978</accession>
<dbReference type="PANTHER" id="PTHR12746">
    <property type="entry name" value="NONSENSE-MEDIATED MRNA DECAY PROTEIN 3"/>
    <property type="match status" value="1"/>
</dbReference>
<organism evidence="3 4">
    <name type="scientific">Streblomastix strix</name>
    <dbReference type="NCBI Taxonomy" id="222440"/>
    <lineage>
        <taxon>Eukaryota</taxon>
        <taxon>Metamonada</taxon>
        <taxon>Preaxostyla</taxon>
        <taxon>Oxymonadida</taxon>
        <taxon>Streblomastigidae</taxon>
        <taxon>Streblomastix</taxon>
    </lineage>
</organism>
<name>A0A5J4V978_9EUKA</name>
<evidence type="ECO:0000313" key="4">
    <source>
        <dbReference type="Proteomes" id="UP000324800"/>
    </source>
</evidence>
<dbReference type="PANTHER" id="PTHR12746:SF2">
    <property type="entry name" value="60S RIBOSOMAL EXPORT PROTEIN NMD3"/>
    <property type="match status" value="1"/>
</dbReference>
<keyword evidence="1" id="KW-0963">Cytoplasm</keyword>
<dbReference type="OrthoDB" id="203821at2759"/>
<evidence type="ECO:0000259" key="2">
    <source>
        <dbReference type="Pfam" id="PF04981"/>
    </source>
</evidence>
<keyword evidence="1" id="KW-0653">Protein transport</keyword>
<dbReference type="GO" id="GO:0000055">
    <property type="term" value="P:ribosomal large subunit export from nucleus"/>
    <property type="evidence" value="ECO:0007669"/>
    <property type="project" value="TreeGrafter"/>
</dbReference>
<dbReference type="InterPro" id="IPR007064">
    <property type="entry name" value="Nmd3_N"/>
</dbReference>
<reference evidence="3 4" key="1">
    <citation type="submission" date="2019-03" db="EMBL/GenBank/DDBJ databases">
        <title>Single cell metagenomics reveals metabolic interactions within the superorganism composed of flagellate Streblomastix strix and complex community of Bacteroidetes bacteria on its surface.</title>
        <authorList>
            <person name="Treitli S.C."/>
            <person name="Kolisko M."/>
            <person name="Husnik F."/>
            <person name="Keeling P."/>
            <person name="Hampl V."/>
        </authorList>
    </citation>
    <scope>NUCLEOTIDE SEQUENCE [LARGE SCALE GENOMIC DNA]</scope>
    <source>
        <strain evidence="3">ST1C</strain>
    </source>
</reference>
<comment type="function">
    <text evidence="1">Acts as an adapter for the XPO1/CRM1-mediated export of the 60S ribosomal subunit.</text>
</comment>
<dbReference type="InterPro" id="IPR039768">
    <property type="entry name" value="Nmd3"/>
</dbReference>
<protein>
    <recommendedName>
        <fullName evidence="1">60S ribosomal export protein NMD3</fullName>
    </recommendedName>
</protein>
<evidence type="ECO:0000256" key="1">
    <source>
        <dbReference type="RuleBase" id="RU364108"/>
    </source>
</evidence>
<dbReference type="AlphaFoldDB" id="A0A5J4V978"/>
<dbReference type="EMBL" id="SNRW01008718">
    <property type="protein sequence ID" value="KAA6379086.1"/>
    <property type="molecule type" value="Genomic_DNA"/>
</dbReference>
<dbReference type="GO" id="GO:0005737">
    <property type="term" value="C:cytoplasm"/>
    <property type="evidence" value="ECO:0007669"/>
    <property type="project" value="UniProtKB-SubCell"/>
</dbReference>
<comment type="similarity">
    <text evidence="1">Belongs to the NMD3 family.</text>
</comment>
<sequence>MDRLNKVRTAETKFVWTEPHSKRVIVRHTVQKEISGAVLQQEFDVIYVVKNQQCNQCTRSMTNEHRVERSERLVSTYGHSNTANKKHTTVVNIAPVYRDDLVFLSELLARK</sequence>
<dbReference type="Proteomes" id="UP000324800">
    <property type="component" value="Unassembled WGS sequence"/>
</dbReference>
<dbReference type="GO" id="GO:0005634">
    <property type="term" value="C:nucleus"/>
    <property type="evidence" value="ECO:0007669"/>
    <property type="project" value="UniProtKB-SubCell"/>
</dbReference>
<keyword evidence="1" id="KW-0813">Transport</keyword>
<evidence type="ECO:0000313" key="3">
    <source>
        <dbReference type="EMBL" id="KAA6379086.1"/>
    </source>
</evidence>
<comment type="subcellular location">
    <subcellularLocation>
        <location evidence="1">Cytoplasm</location>
    </subcellularLocation>
    <subcellularLocation>
        <location evidence="1">Nucleus</location>
    </subcellularLocation>
</comment>
<feature type="domain" description="Nmd3 N-terminal" evidence="2">
    <location>
        <begin position="6"/>
        <end position="65"/>
    </location>
</feature>
<dbReference type="GO" id="GO:0015031">
    <property type="term" value="P:protein transport"/>
    <property type="evidence" value="ECO:0007669"/>
    <property type="project" value="UniProtKB-KW"/>
</dbReference>
<gene>
    <name evidence="3" type="ORF">EZS28_025385</name>
</gene>
<comment type="caution">
    <text evidence="3">The sequence shown here is derived from an EMBL/GenBank/DDBJ whole genome shotgun (WGS) entry which is preliminary data.</text>
</comment>